<dbReference type="Proteomes" id="UP000007799">
    <property type="component" value="Unassembled WGS sequence"/>
</dbReference>
<feature type="compositionally biased region" description="Acidic residues" evidence="7">
    <location>
        <begin position="2729"/>
        <end position="2745"/>
    </location>
</feature>
<feature type="compositionally biased region" description="Low complexity" evidence="7">
    <location>
        <begin position="3626"/>
        <end position="3650"/>
    </location>
</feature>
<feature type="compositionally biased region" description="Basic and acidic residues" evidence="7">
    <location>
        <begin position="2327"/>
        <end position="2336"/>
    </location>
</feature>
<feature type="compositionally biased region" description="Basic and acidic residues" evidence="7">
    <location>
        <begin position="4832"/>
        <end position="4848"/>
    </location>
</feature>
<dbReference type="InterPro" id="IPR027417">
    <property type="entry name" value="P-loop_NTPase"/>
</dbReference>
<feature type="region of interest" description="Disordered" evidence="7">
    <location>
        <begin position="4923"/>
        <end position="4958"/>
    </location>
</feature>
<protein>
    <recommendedName>
        <fullName evidence="8">RZ-type domain-containing protein</fullName>
    </recommendedName>
</protein>
<dbReference type="PANTHER" id="PTHR22605">
    <property type="entry name" value="RZ-TYPE DOMAIN-CONTAINING PROTEIN"/>
    <property type="match status" value="1"/>
</dbReference>
<feature type="region of interest" description="Disordered" evidence="7">
    <location>
        <begin position="5440"/>
        <end position="5511"/>
    </location>
</feature>
<keyword evidence="10" id="KW-1185">Reference proteome</keyword>
<feature type="compositionally biased region" description="Low complexity" evidence="7">
    <location>
        <begin position="6648"/>
        <end position="6666"/>
    </location>
</feature>
<reference evidence="9" key="1">
    <citation type="submission" date="2009-08" db="EMBL/GenBank/DDBJ databases">
        <title>Annotation of Salpingoeca rosetta.</title>
        <authorList>
            <consortium name="The Broad Institute Genome Sequencing Platform"/>
            <person name="Russ C."/>
            <person name="Cuomo C."/>
            <person name="Burger G."/>
            <person name="Gray M.W."/>
            <person name="Holland P.W.H."/>
            <person name="King N."/>
            <person name="Lang F.B.F."/>
            <person name="Roger A.J."/>
            <person name="Ruiz-Trillo I."/>
            <person name="Young S.K."/>
            <person name="Zeng Q."/>
            <person name="Gargeya S."/>
            <person name="Alvarado L."/>
            <person name="Berlin A."/>
            <person name="Chapman S.B."/>
            <person name="Chen Z."/>
            <person name="Freedman E."/>
            <person name="Gellesch M."/>
            <person name="Goldberg J."/>
            <person name="Griggs A."/>
            <person name="Gujja S."/>
            <person name="Heilman E."/>
            <person name="Heiman D."/>
            <person name="Howarth C."/>
            <person name="Mehta T."/>
            <person name="Neiman D."/>
            <person name="Pearson M."/>
            <person name="Roberts A."/>
            <person name="Saif S."/>
            <person name="Shea T."/>
            <person name="Shenoy N."/>
            <person name="Sisk P."/>
            <person name="Stolte C."/>
            <person name="Sykes S."/>
            <person name="White J."/>
            <person name="Yandava C."/>
            <person name="Haas B."/>
            <person name="Nusbaum C."/>
            <person name="Birren B."/>
        </authorList>
    </citation>
    <scope>NUCLEOTIDE SEQUENCE</scope>
    <source>
        <strain evidence="9">ATCC 50818</strain>
    </source>
</reference>
<feature type="region of interest" description="Disordered" evidence="7">
    <location>
        <begin position="6642"/>
        <end position="6666"/>
    </location>
</feature>
<feature type="compositionally biased region" description="Gly residues" evidence="7">
    <location>
        <begin position="1674"/>
        <end position="1683"/>
    </location>
</feature>
<dbReference type="GO" id="GO:0005737">
    <property type="term" value="C:cytoplasm"/>
    <property type="evidence" value="ECO:0007669"/>
    <property type="project" value="UniProtKB-SubCell"/>
</dbReference>
<dbReference type="InterPro" id="IPR046439">
    <property type="entry name" value="ZF_RZ_dom"/>
</dbReference>
<keyword evidence="4" id="KW-0863">Zinc-finger</keyword>
<evidence type="ECO:0000259" key="8">
    <source>
        <dbReference type="PROSITE" id="PS51981"/>
    </source>
</evidence>
<feature type="compositionally biased region" description="Low complexity" evidence="7">
    <location>
        <begin position="123"/>
        <end position="136"/>
    </location>
</feature>
<feature type="compositionally biased region" description="Low complexity" evidence="7">
    <location>
        <begin position="2715"/>
        <end position="2728"/>
    </location>
</feature>
<feature type="compositionally biased region" description="Gly residues" evidence="7">
    <location>
        <begin position="15"/>
        <end position="33"/>
    </location>
</feature>
<gene>
    <name evidence="9" type="ORF">PTSG_02206</name>
</gene>
<evidence type="ECO:0000313" key="9">
    <source>
        <dbReference type="EMBL" id="EGD81489.1"/>
    </source>
</evidence>
<feature type="region of interest" description="Disordered" evidence="7">
    <location>
        <begin position="255"/>
        <end position="296"/>
    </location>
</feature>
<feature type="region of interest" description="Disordered" evidence="7">
    <location>
        <begin position="2499"/>
        <end position="2527"/>
    </location>
</feature>
<dbReference type="CDD" id="cd00009">
    <property type="entry name" value="AAA"/>
    <property type="match status" value="1"/>
</dbReference>
<feature type="region of interest" description="Disordered" evidence="7">
    <location>
        <begin position="730"/>
        <end position="921"/>
    </location>
</feature>
<feature type="region of interest" description="Disordered" evidence="7">
    <location>
        <begin position="1663"/>
        <end position="1720"/>
    </location>
</feature>
<comment type="subcellular location">
    <subcellularLocation>
        <location evidence="1">Cytoplasm</location>
    </subcellularLocation>
</comment>
<feature type="compositionally biased region" description="Acidic residues" evidence="7">
    <location>
        <begin position="5466"/>
        <end position="5493"/>
    </location>
</feature>
<feature type="compositionally biased region" description="Low complexity" evidence="7">
    <location>
        <begin position="5440"/>
        <end position="5449"/>
    </location>
</feature>
<dbReference type="OrthoDB" id="447708at2759"/>
<feature type="region of interest" description="Disordered" evidence="7">
    <location>
        <begin position="196"/>
        <end position="218"/>
    </location>
</feature>
<feature type="region of interest" description="Disordered" evidence="7">
    <location>
        <begin position="2305"/>
        <end position="2372"/>
    </location>
</feature>
<dbReference type="GeneID" id="16077287"/>
<dbReference type="EMBL" id="GL832959">
    <property type="protein sequence ID" value="EGD81489.1"/>
    <property type="molecule type" value="Genomic_DNA"/>
</dbReference>
<feature type="region of interest" description="Disordered" evidence="7">
    <location>
        <begin position="1438"/>
        <end position="1492"/>
    </location>
</feature>
<feature type="region of interest" description="Disordered" evidence="7">
    <location>
        <begin position="6366"/>
        <end position="6424"/>
    </location>
</feature>
<evidence type="ECO:0000256" key="5">
    <source>
        <dbReference type="ARBA" id="ARBA00022833"/>
    </source>
</evidence>
<dbReference type="PROSITE" id="PS51981">
    <property type="entry name" value="ZF_RZ"/>
    <property type="match status" value="1"/>
</dbReference>
<dbReference type="SMART" id="SM00382">
    <property type="entry name" value="AAA"/>
    <property type="match status" value="2"/>
</dbReference>
<evidence type="ECO:0000256" key="7">
    <source>
        <dbReference type="SAM" id="MobiDB-lite"/>
    </source>
</evidence>
<dbReference type="InterPro" id="IPR003593">
    <property type="entry name" value="AAA+_ATPase"/>
</dbReference>
<feature type="compositionally biased region" description="Low complexity" evidence="7">
    <location>
        <begin position="4807"/>
        <end position="4831"/>
    </location>
</feature>
<dbReference type="GO" id="GO:0004842">
    <property type="term" value="F:ubiquitin-protein transferase activity"/>
    <property type="evidence" value="ECO:0007669"/>
    <property type="project" value="InterPro"/>
</dbReference>
<dbReference type="GO" id="GO:0002376">
    <property type="term" value="P:immune system process"/>
    <property type="evidence" value="ECO:0007669"/>
    <property type="project" value="UniProtKB-KW"/>
</dbReference>
<dbReference type="PANTHER" id="PTHR22605:SF1">
    <property type="entry name" value="RZ-TYPE DOMAIN-CONTAINING PROTEIN"/>
    <property type="match status" value="1"/>
</dbReference>
<keyword evidence="3" id="KW-0479">Metal-binding</keyword>
<feature type="compositionally biased region" description="Low complexity" evidence="7">
    <location>
        <begin position="78"/>
        <end position="88"/>
    </location>
</feature>
<feature type="compositionally biased region" description="Low complexity" evidence="7">
    <location>
        <begin position="2351"/>
        <end position="2368"/>
    </location>
</feature>
<dbReference type="InParanoid" id="F2U1I7"/>
<keyword evidence="2" id="KW-0963">Cytoplasm</keyword>
<feature type="compositionally biased region" description="Basic and acidic residues" evidence="7">
    <location>
        <begin position="5589"/>
        <end position="5598"/>
    </location>
</feature>
<dbReference type="SUPFAM" id="SSF101898">
    <property type="entry name" value="NHL repeat"/>
    <property type="match status" value="1"/>
</dbReference>
<feature type="compositionally biased region" description="Basic and acidic residues" evidence="7">
    <location>
        <begin position="2506"/>
        <end position="2515"/>
    </location>
</feature>
<feature type="domain" description="RZ-type" evidence="8">
    <location>
        <begin position="6141"/>
        <end position="6210"/>
    </location>
</feature>
<feature type="compositionally biased region" description="Acidic residues" evidence="7">
    <location>
        <begin position="5599"/>
        <end position="5609"/>
    </location>
</feature>
<feature type="compositionally biased region" description="Basic and acidic residues" evidence="7">
    <location>
        <begin position="883"/>
        <end position="895"/>
    </location>
</feature>
<feature type="region of interest" description="Disordered" evidence="7">
    <location>
        <begin position="4682"/>
        <end position="4855"/>
    </location>
</feature>
<keyword evidence="6" id="KW-0391">Immunity</keyword>
<feature type="region of interest" description="Disordered" evidence="7">
    <location>
        <begin position="2715"/>
        <end position="2790"/>
    </location>
</feature>
<feature type="compositionally biased region" description="Low complexity" evidence="7">
    <location>
        <begin position="4703"/>
        <end position="4712"/>
    </location>
</feature>
<feature type="compositionally biased region" description="Basic and acidic residues" evidence="7">
    <location>
        <begin position="4944"/>
        <end position="4956"/>
    </location>
</feature>
<feature type="compositionally biased region" description="Basic and acidic residues" evidence="7">
    <location>
        <begin position="1444"/>
        <end position="1453"/>
    </location>
</feature>
<feature type="compositionally biased region" description="Basic and acidic residues" evidence="7">
    <location>
        <begin position="3202"/>
        <end position="3214"/>
    </location>
</feature>
<feature type="compositionally biased region" description="Low complexity" evidence="7">
    <location>
        <begin position="1459"/>
        <end position="1479"/>
    </location>
</feature>
<dbReference type="Pfam" id="PF20173">
    <property type="entry name" value="ZnF_RZ-type"/>
    <property type="match status" value="1"/>
</dbReference>
<dbReference type="GO" id="GO:0008270">
    <property type="term" value="F:zinc ion binding"/>
    <property type="evidence" value="ECO:0007669"/>
    <property type="project" value="UniProtKB-KW"/>
</dbReference>
<evidence type="ECO:0000256" key="4">
    <source>
        <dbReference type="ARBA" id="ARBA00022771"/>
    </source>
</evidence>
<evidence type="ECO:0000256" key="1">
    <source>
        <dbReference type="ARBA" id="ARBA00004496"/>
    </source>
</evidence>
<evidence type="ECO:0000256" key="6">
    <source>
        <dbReference type="ARBA" id="ARBA00022859"/>
    </source>
</evidence>
<feature type="compositionally biased region" description="Acidic residues" evidence="7">
    <location>
        <begin position="753"/>
        <end position="795"/>
    </location>
</feature>
<feature type="compositionally biased region" description="Low complexity" evidence="7">
    <location>
        <begin position="4764"/>
        <end position="4779"/>
    </location>
</feature>
<feature type="compositionally biased region" description="Polar residues" evidence="7">
    <location>
        <begin position="828"/>
        <end position="841"/>
    </location>
</feature>
<dbReference type="eggNOG" id="KOG2177">
    <property type="taxonomic scope" value="Eukaryota"/>
</dbReference>
<dbReference type="GO" id="GO:0016887">
    <property type="term" value="F:ATP hydrolysis activity"/>
    <property type="evidence" value="ECO:0007669"/>
    <property type="project" value="InterPro"/>
</dbReference>
<dbReference type="KEGG" id="sre:PTSG_02206"/>
<feature type="compositionally biased region" description="Acidic residues" evidence="7">
    <location>
        <begin position="6406"/>
        <end position="6422"/>
    </location>
</feature>
<dbReference type="OMA" id="ECPFELW"/>
<feature type="region of interest" description="Disordered" evidence="7">
    <location>
        <begin position="2859"/>
        <end position="2886"/>
    </location>
</feature>
<organism evidence="9 10">
    <name type="scientific">Salpingoeca rosetta (strain ATCC 50818 / BSB-021)</name>
    <dbReference type="NCBI Taxonomy" id="946362"/>
    <lineage>
        <taxon>Eukaryota</taxon>
        <taxon>Choanoflagellata</taxon>
        <taxon>Craspedida</taxon>
        <taxon>Salpingoecidae</taxon>
        <taxon>Salpingoeca</taxon>
    </lineage>
</organism>
<evidence type="ECO:0000256" key="3">
    <source>
        <dbReference type="ARBA" id="ARBA00022723"/>
    </source>
</evidence>
<feature type="region of interest" description="Disordered" evidence="7">
    <location>
        <begin position="5106"/>
        <end position="5144"/>
    </location>
</feature>
<feature type="compositionally biased region" description="Basic residues" evidence="7">
    <location>
        <begin position="2311"/>
        <end position="2320"/>
    </location>
</feature>
<sequence length="6977" mass="759594">MLRVEVGQMEADRSGMGGGIGAGGRSNGSGGNANSGRRGRQDMTIPSIVQHKRGTVLLTLFVPRALGEQRTGDDLAQSSDGGSSTSTTPAIKKISVKECTLLVPDAVASNHGSTSSDVGSRKAPTPTSSPTEGSSAAFRAPLGRMVSAPAPPLATAGPAAASGFDRLHRIESDTHAPPGPLSRQFSMQQRFKPTGAAAADAARQPGQPGQYGQPGQHTVHGLVPAFQLADTPQLAHREDHLYVCELQTPRLSPKAWRWIGSPSGSPAKDKQQQQQQQQTKKKQSGEASSQDGDNGLRKRCADAARFELQIKLSISFAAKGHQGSTQAGLVEEVKTLYLSIDQSNATNCVKFAIVHMPTAKQPPASPITLCAEYMAYVAASRPGLDSGAVKRGPMLAQAAWLVWHQALLLSTLRGWKFMDRSYQSLRVTFDALDKYGMDSLEAFVARACLTGQILRFAQHHRSLIQFSPRVWELAPLITRQAAADAISTWLNQRRSLTAWEHGLEMLLFVFKQALRGLICVDMTSILTSFRYPRVFPVLTRVRAMPARPALVWGTPYKAFAFGNGLALALAALREVKPAALHIPGTKQPPATRKWQTQVRQPFHLSVCHWLLTVLDQHMGALEAALAAASRSKRVLHHRLRSAIADGVLQPSDEQMLTDVHTRVNAGECLVQDLGATLAALRKWEKTALDERGKSFKDTTLRTLIYTFNFGLADEDKAIMNALMDLMPASAKKGGSAAGKGTAGPSSWARGGDENDDDDDDDDDGDDDGEDELEDNDDDDEVDDVDDDDDDDDDDSGGAGRGRQKRKGKKKAKQKNAPLELGPRDFRVTTISGTGTRGNQDTPIEVVVDTHRGKGKGKGKGKKDTGPASASTGLSPAASATDGGTRRPEREQDTAKEKKRKKKPKDERPSFNSPQDVLSLPNGDIVVCDRDNARVRVITPEGKVSTALGVGKRGHQDGVGAGVRLAGPRGMTQLASGSFVVTDAENHCIREVSSALAKVETIAGCTRAGVRDGDAAAAEFRYPTHALEIPRQKLILITDTGNHTIRAISPPDAKGHRTVRTVAGRAGRPGHTDGPSGTTMLDTPAYMALLPNRNVVFTDEGNHCVRVLDTKSWRVETLFGTPMRPGKRVGVGVHALLRAPSGIVVSPGGDIFVSDTGNDRVVMYSPVTQEVIVVAGGFAEREDMVDGHGRAATLQGPRGLTFDNGGCLIVAEGAGHRVRRIATPAATDRARLHLDTLMRPIARTYAKLSDAVKRTYNTANNTVRALNAAATCINETRQKLLPKMYAREAAHAMANLHMFKQSPDLLPQLDALIGAVPVLHSLQDVITPQVLEDPMLRSLASDKLLEVLGEYSWSPHAYTRDMQQLIRLAEAHFLTTLHGQTVFGSKAFRSRPRIDVDGPSLTLLTLLLQQNNGKGFSDPTFRAAAFGWITRVQEERSGAAAASAKAKEMNEQQKQRHQKQQQQAATTGKGAAAAATAAGATLGGPTDSSGVDNIASHSRRLVRALKWWSAYSMPRDPLQVKTLQWLMAGHLQGLTAGRLLLPSLATLPVIFKEVQLAPGHASVLVNALTAGITQADVAEAVWDEIAPFIASCGSSAGLLRNALARHVMRQLIIAVMQAVFGSNVAQRDTQRPLLRGYAFRAAARLLAWNAGDAKVRFMASDPKVVVSGKQQQGPTRGGGDGGQQEGEASTVQKQQKGTKKGTKKDKAQHDASVPQSTAAEEMKAVSSELHEIVRRITATVGAQYRSLVTTTCSLSALSAMHQHSATFRDMCYSINIRHGMPALTTCVRLRDSALAVLNNAREVALDLMVGTEVASAVTHVSDCVDTLQLAELCRFVQLTLVHPKAMQAFAGEWAVEAKPYLTLNDGQTIAELDPPLPSLPKRLLTAAEWLQSVRGAELFRHIWQDCTQDVVGIWEVAAAWRGFWTQLQDGTLSLDKLYQLSPVLKKESLILLAQTAHFKPDHDVAAAVTDTTTSSSSSSSERASTSQPSPATVQGAGVTVVTAAATSATEQQEDAEADGGTSSSIVSDTLALRIRAAADKSDDFFLLVGDRLEAEKWVSEHGGSLGQTTRLVDLVRHADHVTAVLPLMEQLLLGSARPALRSVRNAVDHVQRSLPQDWRQQPISTVAFILPTSSRVDRRYMAVSQDVLRQLKQHGDLLHWLRSFHNDQEFKASIEMAMGKTENECPFELWVNGRVDEEVLSMLGAVRRHFYPFLYRQHDQLSHPRALLEPLVALRTPPANLDSTLTRLSGLLDPLVSLVDAVGDAGTTQLLQLMQPKTQAAWVVVQAPGQQQSNVFLQFFLPRRQKTDTQTKKQKNKKKKNTMTTQKTKHDGSHESESETAATKQAQDPAHSKPAATTGTAAPASTAAPKKQDVGRAYYQRSLEELEDFHARLLLKTENRSAQAQAAVAHFVEQFAWVKKLSSTAAQLHEAGHLHYSSYLFHFPLAHDPQQIVEAARHCSRQLSAWEEGVRTLREQYYVLNVYTPQTAWSLLHLMHRAESTAAGEPSETKGMHDKQGTTTSDTTASTANTTSTAAAAAATTAQAGSAAAKQDLQRLVSAMLMLWNADLGCDDFTVACLYDALLCLYRRHERRLRRSLVAVPIQKTDSGYVQLKQSLSAPKRGVASSDANGAETMWFSHVSFHTQSAELQPGQRGTGTAAGRLGSASALRTMAQMLTTCLGGYEPRYRDLHDEVAAMTTDAGTPLVLGGATTRGSDTAAAAAAGTGTAAGEDLDDDDEGDGDDDGDGEGGTVAARDERARTPIAHLPSRTATGSAEASRQHASDADDLEQAAPAAHVQTYGDGVNLVCVESHEEAIDTVLSAYALHRQMPEHATMLLSRPHTSVQEVVRFVARWGQTGSHKKVATAAPTEAARQQRMPRTWSDAGNGVGDDEDELLLDAGADGYDGMCEGAVRAEGSEKRLFCIMLLDVPLALQQTAAEQIQLWSRYAQAPLLVVAGADSTHYVSNQLAFARCSAVRLPLDTTQQIVRQYLQAMTAGVTVVASEQAGAGKTFWVRQDAAAHGYALAHVPITSFEQLYSQTVNAVRAMPSSVVLDPELLNATPVTRNTSGGGGGGVRPHTQQQTAIHFDVCLLEEQLVELDALMFGLVLLELMQHRSTVAFWKSATTRIYIEVPSLYVLRACRTLRVLGLHIVRPSAATFCTDATRLRIGMRHHFQAFTHSSSSSSSSASATALALVDTQPVRNDAGKDGADEDGKGDSPGTEAGGDTTHKVDSVDEHQATSNATAAKVVRTAVPDKFAHVTAQQRLSFVSRVLFDYYARACASLGMDNATPPYVSLLCEDESKDLPAEWCWSLLELAMVEAKEEQPSLWSVWNTINVLFYQLAQLLLEGRVLLGCNPSTRPALAARIIGFVLDSALQFGGRQTVQAQGRAFSDVVQVRNTGVNLHGAFSQSVRINGLRSYVHPSGVQFYYCRHREAWVVEEPSQHYAKMHLVSTDPSGTRDWCRVTTSTVSDVTVTAAVDGHAVSSLSSLTQWIGKEAPGNTVRVCVAAGRLKKEFVATREQWLCTPSAFIVLLHAHDDVVLRLNPLTGWCFIHSGQTHLITSMGRLGSSTWTVLHADEATKHTYRPSVSMEVDMPPPDPVPAWVARNSVWPRVDKMRAERQVDDDASLASPTPSSSSPSSSSAPSSASAASRRGASTVPKHLARTSAMIGTGDGGGGGDAALRVGHRKEEHEEEDVEKVIEDAPNPFATAAGRLIQPWGEALHDCLVFHAELEKGAFLLSLQPYTMRNFRLGLATSQALEEHGVVVPQSFTDLEKHVHEVLSGMTGHARSSDEARALLGGKYHLTIDNLLKMVAVYVRLRCGIPVVLLGECGCGKTMLIRFLCEWLDVPLLILDVHGGTQEREFEDIFARAEKELASAPNPSTARVFVFLDEVNTCNHIGLVREIVFSRSLHGRPISSGIKVLCALNPYRERVQKEGTQTPGLVYTLQQERTDTMAKLVYRVHPVPLTFLDFAFDFGQLSSTEEDSYILGMVQGSLPDHERHEHELVARLILLSQAFIRECDGDVSAASLRDVRRCLNLLVWFKSNLVTKKATKISPLAVAATLALAFTYWYRLNSDEARKGYWTRLRKQADFRSFNLIESKMEPLRHKGTFESIIQQLQQKFCENVSLEEDVALNSALKENVFVTVVSMLNKLPCMIVGKPGSSKTLALQVISANLQGPQSRNPFWRRFPAVTMFQFQCSPLTTASGILQQFEVAKRYQASSEDVAAVLVLDEIGLAEFSPDMPLKVLHGLLVDPPIPIVGVSNWALDAAKMNRAICLSRPSPNFETLVTTGRHILGESKAAVQQLLNRMLEPLASAFHTLIQEGEKKRASKVFFGMRDYYSLLKMMKRQFTTDPKRLLRGMTSHDLNMLVCRNFGGDTALLTRAVRLFHIRCLGHGASERPVHVLDLARANLCDAHARHLLLFTSNSMALEMLFGAGLIQGTNTRVLIGSQFTEDASELQLIHQINDVRRAMEAGDTLILVNHFNIFESLYDLLNMRYVTKTNKQGKRVRMLRLAIGSRSQLCEVADGFKVIVIVEDAAKRKLDLPFLNRFERQLMRPHDVVTKYQQPLVEELLEWVRAIVRETGLGKVSRVFPCLTNDSLPSAVLLALKFKPVPSDEDMECAGDLVKDWLYRIATPSAVLHSPTLQEAFGGLDGFLQTHGDLAAVMRAYVLRPKKTHTLSSLQTAAPAEKEAQPQKKKQQQQHADANAAQSQGETAAATQGEETPSDGTDATSDVATADVGGDGATMTTAARQPDVAKADEGAQQQGTGAETTQVGAKQEEAAEDVAEEETVSKGTATAPEEQSAVGDTASTTGTATSTPATATTTTVTEEAKVEDERTCRDNEAQHRRKRRTYRDVDSDLTVLLTQSAAAHMTPSTFDGLVGPAWDVHYENFAAFSSERQLEARLTGFFTDAAALVRAATAQDDNEDNGSNKGDESAGEGTEARSHQRAHREGAGAVVREQGLTALASDTKTHALLVLQCDSLAAKAEVIRHAMWLCRAGRDRMLRDSGLSPRQASHIKVLVVLHLPPSVKGRKRYFPLTFMRDWQCLFCDDLRPQQQGAFRVQVQRTVYELVRDGHISVERALKTQFMAALSRCRVPVETAGGTAADHSGGVGGGRGRGAAEDGDGDGDGSGGVGRELSTPASTNHYARVVMFSRLLKNARFLALFAKVVEEVARVALADGKHSTVHVQWASKTPHGSLRESLHTCLEAVIVDIMAYVLPALDHHFTLSVLDAALERGDRASVDLCFKLWGSPTVLDVEALGMTYRPQQHRVITMPHAGQHAIAPNAFPMSYRIMKHLVAEQTRALVLTKAGTDVMRAASVLQQACHTVFGPSLVRAWASQRDAQRQQLRYLYDLVNYHVAPSRGLTWQQHARCLALIGRACDPVLLASVAGLHAVLMQNELRLSTYLSLLANEHLSGVIHVDSVLEHLEDCVDSLLSSPSPQQSGSTAYGAAGDGATFLAPEDDDDLLLDDADDDADDDDDDDVEGGEYDTNNRGDDGHAVGASPATTAGTTAMAATAGTSMSAARARLQTVDTELTKQVLRAVREKLESAVGEDSLVQLVEAVQTIHTVSPQVNRLLCAHGSEASDEHKEDSSSEEEEDDGGGDDPQRNATCAQLREMAGLSALADLLQVLQQTACQPLRRVTSLRYRARGHLGPLELEEAGVTPHVLGAHVLLENAASLRVVDTAHITSALRTVAQVCAVFREGALFAAEDAWLSGMTAVDEAESVHLLAARRMDYLQASLVSAYLQHCMACVELSPRHLMRARASVCERLWTLLSEFELEGANHGNRTSAAEAKSLVLRGALIAFETVSGTTAMDMCEQRRGRVSAQALLVTLWDVMDRNAQGHADGGSGSDKSARVLTARAVKAVALPKAALSVEKRDDGVTVFLRGLVACHRALSSFTRSLQRRSATRPPAQSPQGPLAQLLAEHWAGLHVLKRVRRTMGIEGIAMLTAWTEQQRPWVKLDRTLQVAASDRLPDVFKHFTHAQNQPLMNVAVHFAVTCDDYSELKHQFSPSLLSSELMNAFSCFLGAYFSQVIEPNLHRTRGVKELHKWLRANVLSRLSGPAYQLLQWILDGCRFGFSHTAEDEEDHEQEDVVLQQLAFVLGIIAMRQPRSWLGELVVSPASSSKAYIVTIPGNELALIFNSSPYVGWYRCPNGHLYSVGECTMPMQQSRCPDCKKSIGGLNHNMLSTNTRISDSEYSNVGRPLTTTFVAALRLILHLSVRLSLFAFGPTSAMQFLRGPKRSISKTQARFVQDLTHVCLRDLDAIARRRSLREAYMLVVLLLKHMHNSAIPPAFSTADKRDAYERTLQNATANKYLTDPAYLRRAAESAVEDTRGQQLARLWNWCKQQIEVADGTNAGESAAGSSAQDKSSARADLASVPGSRDPRSRRRRGGATDYDDDDDDDGDDDDDSGESMYFESLLSQRMDDESGASLLTMLRSPREPVTLDRFFEDFQSSSEYKTRHRLLDAVQRMEERLVHVHVLVDILAWHAVLFDVFPDGSLTREQAAEITNADVVAMLPVGRREAASRVLDRFCTGFNAAFPLLHPNIYECDPNPFLTQRKEVDLSGLQQSPGLPMSPSVAIIFSLPAHARGETDARGLCTLQLCRLLANAHNELVTALAAARAPVNTAAAMTVDHAQQQQQGQQRQQQQPQQQHVVRADAQAVASAFGAAVSHLTPRVALDQAIIKYSRGEMERLVRLHAIEPLRYAVTGITSWFDFAGVENALARRLLHGKSTIQLELQQYHYGGELNNTGHLSTLRMRVPQAALSKAVSAHIVSELDTQNRINAVLGHLEACISFLASVGGLSAAAGISEETLLADYITGTLLVNADTWASASCDSINRHVQLRHVQSLFVLLEQQLSATTLDFVHSSYREPLPADVVAVLKRDMHAFDFDFLQTLLRDLLVNRLTEANFPSDGPLKDYLEYLTEVDISEAAWFQFLPDTLALAHAHSLYEFVSSSSSSSSQEV</sequence>
<proteinExistence type="predicted"/>
<feature type="region of interest" description="Disordered" evidence="7">
    <location>
        <begin position="1"/>
        <end position="47"/>
    </location>
</feature>
<feature type="region of interest" description="Disordered" evidence="7">
    <location>
        <begin position="5588"/>
        <end position="5615"/>
    </location>
</feature>
<accession>F2U1I7</accession>
<feature type="region of interest" description="Disordered" evidence="7">
    <location>
        <begin position="1968"/>
        <end position="1994"/>
    </location>
</feature>
<feature type="region of interest" description="Disordered" evidence="7">
    <location>
        <begin position="3619"/>
        <end position="3659"/>
    </location>
</feature>
<feature type="region of interest" description="Disordered" evidence="7">
    <location>
        <begin position="3199"/>
        <end position="3227"/>
    </location>
</feature>
<feature type="region of interest" description="Disordered" evidence="7">
    <location>
        <begin position="108"/>
        <end position="136"/>
    </location>
</feature>
<feature type="compositionally biased region" description="Polar residues" evidence="7">
    <location>
        <begin position="4713"/>
        <end position="4737"/>
    </location>
</feature>
<dbReference type="RefSeq" id="XP_004996693.1">
    <property type="nucleotide sequence ID" value="XM_004996636.1"/>
</dbReference>
<dbReference type="Gene3D" id="2.120.10.30">
    <property type="entry name" value="TolB, C-terminal domain"/>
    <property type="match status" value="3"/>
</dbReference>
<name>F2U1I7_SALR5</name>
<feature type="compositionally biased region" description="Low complexity" evidence="7">
    <location>
        <begin position="196"/>
        <end position="216"/>
    </location>
</feature>
<feature type="region of interest" description="Disordered" evidence="7">
    <location>
        <begin position="71"/>
        <end position="90"/>
    </location>
</feature>
<dbReference type="InterPro" id="IPR011042">
    <property type="entry name" value="6-blade_b-propeller_TolB-like"/>
</dbReference>
<dbReference type="InterPro" id="IPR016024">
    <property type="entry name" value="ARM-type_fold"/>
</dbReference>
<evidence type="ECO:0000313" key="10">
    <source>
        <dbReference type="Proteomes" id="UP000007799"/>
    </source>
</evidence>
<feature type="compositionally biased region" description="Low complexity" evidence="7">
    <location>
        <begin position="2517"/>
        <end position="2527"/>
    </location>
</feature>
<dbReference type="SUPFAM" id="SSF48371">
    <property type="entry name" value="ARM repeat"/>
    <property type="match status" value="1"/>
</dbReference>
<evidence type="ECO:0000256" key="2">
    <source>
        <dbReference type="ARBA" id="ARBA00022490"/>
    </source>
</evidence>
<dbReference type="SUPFAM" id="SSF52540">
    <property type="entry name" value="P-loop containing nucleoside triphosphate hydrolases"/>
    <property type="match status" value="2"/>
</dbReference>
<dbReference type="InterPro" id="IPR031248">
    <property type="entry name" value="RNF213"/>
</dbReference>
<dbReference type="Gene3D" id="3.40.50.300">
    <property type="entry name" value="P-loop containing nucleotide triphosphate hydrolases"/>
    <property type="match status" value="1"/>
</dbReference>
<keyword evidence="5" id="KW-0862">Zinc</keyword>
<feature type="compositionally biased region" description="Basic residues" evidence="7">
    <location>
        <begin position="801"/>
        <end position="813"/>
    </location>
</feature>